<reference evidence="2 3" key="1">
    <citation type="journal article" date="2012" name="BMC Genomics">
        <title>Genomic sequence analysis and characterization of Sneathia amnii sp. nov.</title>
        <authorList>
            <consortium name="Vaginal Microbiome Consortium (additional members)"/>
            <person name="Harwich M.D.Jr."/>
            <person name="Serrano M.G."/>
            <person name="Fettweis J.M."/>
            <person name="Alves J.M."/>
            <person name="Reimers M.A."/>
            <person name="Buck G.A."/>
            <person name="Jefferson K.K."/>
        </authorList>
    </citation>
    <scope>NUCLEOTIDE SEQUENCE [LARGE SCALE GENOMIC DNA]</scope>
    <source>
        <strain evidence="2 3">SN35</strain>
    </source>
</reference>
<dbReference type="AlphaFoldDB" id="A0A0E3UTS5"/>
<gene>
    <name evidence="2" type="ORF">VC03_02615</name>
</gene>
<dbReference type="HOGENOM" id="CLU_775894_0_0_0"/>
<feature type="coiled-coil region" evidence="1">
    <location>
        <begin position="103"/>
        <end position="130"/>
    </location>
</feature>
<sequence length="357" mass="42959">MDNKISNTISKDLSIIKEILEFLLHINSIEKEDFQFCVKKLNELENDTFFLKNIYDIDTISLLKKIFSIIDRNKKTYYEYKNNIFKCFKAFENLYIAYLKTGVNEKKNNIVNIENEIHSITKNIQDILNKKNESKNYYYIKLTLDSTVPYFYLSRRTILRYLLQFGNPYNYTPDILDDDLYTYFIMDYKVDKNVDVENIFKYLKENDAAIKKYEIYKIHIDHNIYNLKFYINEEVNENSCLFMPNFNFLDIVHYRNYYDTYIESKNQRYLLEPLLKMKDKNINLVTIKKISDREVRIFLPAGLNSKNITNIKKIIGSILIDKNISEILYSLDIDFLGLQMLEYLRRKYNIEFGNVLQ</sequence>
<dbReference type="STRING" id="187101.VC03_02615"/>
<evidence type="ECO:0000313" key="2">
    <source>
        <dbReference type="EMBL" id="AKC95434.1"/>
    </source>
</evidence>
<protein>
    <submittedName>
        <fullName evidence="2">Uncharacterized protein</fullName>
    </submittedName>
</protein>
<dbReference type="Proteomes" id="UP000033103">
    <property type="component" value="Chromosome"/>
</dbReference>
<dbReference type="KEGG" id="sns:VC03_02615"/>
<evidence type="ECO:0000256" key="1">
    <source>
        <dbReference type="SAM" id="Coils"/>
    </source>
</evidence>
<proteinExistence type="predicted"/>
<dbReference type="RefSeq" id="WP_046328540.1">
    <property type="nucleotide sequence ID" value="NZ_CAUPIC010000004.1"/>
</dbReference>
<organism evidence="2 3">
    <name type="scientific">Sneathia vaginalis</name>
    <dbReference type="NCBI Taxonomy" id="187101"/>
    <lineage>
        <taxon>Bacteria</taxon>
        <taxon>Fusobacteriati</taxon>
        <taxon>Fusobacteriota</taxon>
        <taxon>Fusobacteriia</taxon>
        <taxon>Fusobacteriales</taxon>
        <taxon>Leptotrichiaceae</taxon>
        <taxon>Sneathia</taxon>
    </lineage>
</organism>
<dbReference type="OrthoDB" id="94990at2"/>
<dbReference type="PATRIC" id="fig|1069640.6.peg.503"/>
<name>A0A0E3UTS5_9FUSO</name>
<evidence type="ECO:0000313" key="3">
    <source>
        <dbReference type="Proteomes" id="UP000033103"/>
    </source>
</evidence>
<keyword evidence="1" id="KW-0175">Coiled coil</keyword>
<accession>A0A0E3UTS5</accession>
<keyword evidence="3" id="KW-1185">Reference proteome</keyword>
<dbReference type="EMBL" id="CP011280">
    <property type="protein sequence ID" value="AKC95434.1"/>
    <property type="molecule type" value="Genomic_DNA"/>
</dbReference>